<gene>
    <name evidence="1" type="ORF">LPJ66_010271</name>
</gene>
<proteinExistence type="predicted"/>
<evidence type="ECO:0000313" key="1">
    <source>
        <dbReference type="EMBL" id="KAJ1885140.1"/>
    </source>
</evidence>
<dbReference type="EMBL" id="JANBPG010002623">
    <property type="protein sequence ID" value="KAJ1885140.1"/>
    <property type="molecule type" value="Genomic_DNA"/>
</dbReference>
<feature type="non-terminal residue" evidence="1">
    <location>
        <position position="554"/>
    </location>
</feature>
<comment type="caution">
    <text evidence="1">The sequence shown here is derived from an EMBL/GenBank/DDBJ whole genome shotgun (WGS) entry which is preliminary data.</text>
</comment>
<organism evidence="1 2">
    <name type="scientific">Kickxella alabastrina</name>
    <dbReference type="NCBI Taxonomy" id="61397"/>
    <lineage>
        <taxon>Eukaryota</taxon>
        <taxon>Fungi</taxon>
        <taxon>Fungi incertae sedis</taxon>
        <taxon>Zoopagomycota</taxon>
        <taxon>Kickxellomycotina</taxon>
        <taxon>Kickxellomycetes</taxon>
        <taxon>Kickxellales</taxon>
        <taxon>Kickxellaceae</taxon>
        <taxon>Kickxella</taxon>
    </lineage>
</organism>
<name>A0ACC1I742_9FUNG</name>
<dbReference type="Proteomes" id="UP001150581">
    <property type="component" value="Unassembled WGS sequence"/>
</dbReference>
<keyword evidence="2" id="KW-1185">Reference proteome</keyword>
<sequence>MRYHPLLDTAPSSIASTILILLGSFLSLLGCSFILYKLYKLKYQDLFSYWHTRHYLICILAVTNLIMALTALVSAGFYLVFGQLASKAGCTISGMVEFWSQQAVEISTIIIALAAFASVHHSNQWMRHRHWIQTNIAPIFGLILFLPLVTTVASQIIWRFRSSEFAYCWIPRFSLHARWLATDGWRTLTILGLMCAYVKLARTLSNRRNGRPKLKISWPLGSPGEKDRGRGECIDSAGASRVAGDKNDQRGLFSQSMFNMHRWARSAVSKHPEGSSTARQQHEEEAGIRQMSSRSAGGGGFSRTYEQFKRSLGSTFTRHIHTDIPSPTIPPSIFDSIGSKPVTSRGHPAASTCNFCSSSGPSLCRSRKESSTTAAGGERGLRHWYSALSHLLLHNNHNHPQHEQQGPGRPSVSRPYALRRSHTAPVQTADEMGFSARSPQLDSPIYPGSTVMESPGVFPNADYNSKNHQQNNLTLCPTDPRDQVPRILRPKNHHLARAGAPNHHHYLSDKIQEMFGSATLEVPTPAIHRVSIHHHQPSAVQAAEGEGYWAETVE</sequence>
<evidence type="ECO:0000313" key="2">
    <source>
        <dbReference type="Proteomes" id="UP001150581"/>
    </source>
</evidence>
<accession>A0ACC1I742</accession>
<protein>
    <submittedName>
        <fullName evidence="1">Uncharacterized protein</fullName>
    </submittedName>
</protein>
<reference evidence="1" key="1">
    <citation type="submission" date="2022-07" db="EMBL/GenBank/DDBJ databases">
        <title>Phylogenomic reconstructions and comparative analyses of Kickxellomycotina fungi.</title>
        <authorList>
            <person name="Reynolds N.K."/>
            <person name="Stajich J.E."/>
            <person name="Barry K."/>
            <person name="Grigoriev I.V."/>
            <person name="Crous P."/>
            <person name="Smith M.E."/>
        </authorList>
    </citation>
    <scope>NUCLEOTIDE SEQUENCE</scope>
    <source>
        <strain evidence="1">Benny 63K</strain>
    </source>
</reference>